<feature type="coiled-coil region" evidence="6">
    <location>
        <begin position="851"/>
        <end position="878"/>
    </location>
</feature>
<feature type="domain" description="Kinesin motor" evidence="8">
    <location>
        <begin position="143"/>
        <end position="536"/>
    </location>
</feature>
<reference evidence="9 10" key="1">
    <citation type="submission" date="2014-09" db="EMBL/GenBank/DDBJ databases">
        <authorList>
            <person name="Magalhaes I.L.F."/>
            <person name="Oliveira U."/>
            <person name="Santos F.R."/>
            <person name="Vidigal T.H.D.A."/>
            <person name="Brescovit A.D."/>
            <person name="Santos A.J."/>
        </authorList>
    </citation>
    <scope>NUCLEOTIDE SEQUENCE [LARGE SCALE GENOMIC DNA]</scope>
</reference>
<feature type="coiled-coil region" evidence="6">
    <location>
        <begin position="727"/>
        <end position="796"/>
    </location>
</feature>
<dbReference type="EMBL" id="CCYA01000118">
    <property type="protein sequence ID" value="CEH12134.1"/>
    <property type="molecule type" value="Genomic_DNA"/>
</dbReference>
<dbReference type="PRINTS" id="PR00380">
    <property type="entry name" value="KINESINHEAVY"/>
</dbReference>
<evidence type="ECO:0000256" key="2">
    <source>
        <dbReference type="ARBA" id="ARBA00022840"/>
    </source>
</evidence>
<feature type="binding site" evidence="5">
    <location>
        <begin position="256"/>
        <end position="263"/>
    </location>
    <ligand>
        <name>ATP</name>
        <dbReference type="ChEBI" id="CHEBI:30616"/>
    </ligand>
</feature>
<feature type="region of interest" description="Disordered" evidence="7">
    <location>
        <begin position="322"/>
        <end position="352"/>
    </location>
</feature>
<feature type="compositionally biased region" description="Polar residues" evidence="7">
    <location>
        <begin position="62"/>
        <end position="73"/>
    </location>
</feature>
<evidence type="ECO:0000313" key="10">
    <source>
        <dbReference type="Proteomes" id="UP000054845"/>
    </source>
</evidence>
<dbReference type="GO" id="GO:0008017">
    <property type="term" value="F:microtubule binding"/>
    <property type="evidence" value="ECO:0007669"/>
    <property type="project" value="InterPro"/>
</dbReference>
<feature type="coiled-coil region" evidence="6">
    <location>
        <begin position="545"/>
        <end position="620"/>
    </location>
</feature>
<feature type="coiled-coil region" evidence="6">
    <location>
        <begin position="1185"/>
        <end position="1226"/>
    </location>
</feature>
<keyword evidence="4 5" id="KW-0505">Motor protein</keyword>
<dbReference type="InterPro" id="IPR019821">
    <property type="entry name" value="Kinesin_motor_CS"/>
</dbReference>
<evidence type="ECO:0000313" key="9">
    <source>
        <dbReference type="EMBL" id="CEH12134.1"/>
    </source>
</evidence>
<dbReference type="GO" id="GO:0003777">
    <property type="term" value="F:microtubule motor activity"/>
    <property type="evidence" value="ECO:0007669"/>
    <property type="project" value="InterPro"/>
</dbReference>
<dbReference type="Gene3D" id="3.40.850.10">
    <property type="entry name" value="Kinesin motor domain"/>
    <property type="match status" value="1"/>
</dbReference>
<dbReference type="PROSITE" id="PS50067">
    <property type="entry name" value="KINESIN_MOTOR_2"/>
    <property type="match status" value="1"/>
</dbReference>
<feature type="region of interest" description="Disordered" evidence="7">
    <location>
        <begin position="1395"/>
        <end position="1430"/>
    </location>
</feature>
<evidence type="ECO:0000256" key="4">
    <source>
        <dbReference type="ARBA" id="ARBA00023175"/>
    </source>
</evidence>
<dbReference type="PANTHER" id="PTHR47968:SF75">
    <property type="entry name" value="CENTROMERE-ASSOCIATED PROTEIN E"/>
    <property type="match status" value="1"/>
</dbReference>
<evidence type="ECO:0000259" key="8">
    <source>
        <dbReference type="PROSITE" id="PS50067"/>
    </source>
</evidence>
<accession>A0A0P1B9B5</accession>
<feature type="region of interest" description="Disordered" evidence="7">
    <location>
        <begin position="1"/>
        <end position="119"/>
    </location>
</feature>
<protein>
    <submittedName>
        <fullName evidence="9">Centromeric protein e (Cenp-e protein)</fullName>
    </submittedName>
</protein>
<evidence type="ECO:0000256" key="5">
    <source>
        <dbReference type="PROSITE-ProRule" id="PRU00283"/>
    </source>
</evidence>
<comment type="similarity">
    <text evidence="5">Belongs to the TRAFAC class myosin-kinesin ATPase superfamily. Kinesin family.</text>
</comment>
<keyword evidence="3 6" id="KW-0175">Coiled coil</keyword>
<evidence type="ECO:0000256" key="6">
    <source>
        <dbReference type="SAM" id="Coils"/>
    </source>
</evidence>
<feature type="compositionally biased region" description="Polar residues" evidence="7">
    <location>
        <begin position="8"/>
        <end position="24"/>
    </location>
</feature>
<feature type="compositionally biased region" description="Polar residues" evidence="7">
    <location>
        <begin position="83"/>
        <end position="97"/>
    </location>
</feature>
<feature type="coiled-coil region" evidence="6">
    <location>
        <begin position="1027"/>
        <end position="1054"/>
    </location>
</feature>
<keyword evidence="10" id="KW-1185">Reference proteome</keyword>
<evidence type="ECO:0000256" key="7">
    <source>
        <dbReference type="SAM" id="MobiDB-lite"/>
    </source>
</evidence>
<dbReference type="InterPro" id="IPR027640">
    <property type="entry name" value="Kinesin-like_fam"/>
</dbReference>
<keyword evidence="1 5" id="KW-0547">Nucleotide-binding</keyword>
<dbReference type="Proteomes" id="UP000054845">
    <property type="component" value="Unassembled WGS sequence"/>
</dbReference>
<proteinExistence type="inferred from homology"/>
<dbReference type="InterPro" id="IPR036961">
    <property type="entry name" value="Kinesin_motor_dom_sf"/>
</dbReference>
<feature type="compositionally biased region" description="Low complexity" evidence="7">
    <location>
        <begin position="106"/>
        <end position="116"/>
    </location>
</feature>
<dbReference type="PANTHER" id="PTHR47968">
    <property type="entry name" value="CENTROMERE PROTEIN E"/>
    <property type="match status" value="1"/>
</dbReference>
<feature type="compositionally biased region" description="Low complexity" evidence="7">
    <location>
        <begin position="185"/>
        <end position="198"/>
    </location>
</feature>
<dbReference type="SUPFAM" id="SSF52540">
    <property type="entry name" value="P-loop containing nucleoside triphosphate hydrolases"/>
    <property type="match status" value="1"/>
</dbReference>
<dbReference type="SMART" id="SM00129">
    <property type="entry name" value="KISc"/>
    <property type="match status" value="1"/>
</dbReference>
<name>A0A0P1B9B5_9BASI</name>
<dbReference type="InterPro" id="IPR027417">
    <property type="entry name" value="P-loop_NTPase"/>
</dbReference>
<feature type="region of interest" description="Disordered" evidence="7">
    <location>
        <begin position="176"/>
        <end position="207"/>
    </location>
</feature>
<dbReference type="PROSITE" id="PS00411">
    <property type="entry name" value="KINESIN_MOTOR_1"/>
    <property type="match status" value="1"/>
</dbReference>
<sequence length="1430" mass="153851">MFRAGLSPSRSTNADHSPFNTLRRSISSHSIDSDSAAPSTPTRKSARIAKGSKTSPDKSHSNNRPAGISSSPSKGKVAETRITGITATGSRSSSTFSLGDLQDGDSQSASTSATSAEMSDIELDDPAELSSGPGPSAAPAKQNVVVCVRMRPASNGQPVEPIWTLDAANQKICPTDQHPSLAKRAPSSAPQPSTSSSALMAASPSNNELDGSSTYDFCFDSLVTPEASTDVMYEQHISPLVTAAVQGYNGTVFAYGQTGSGKTHTMSGSKEEPGVISRAVDEVWRGVESDDSREFLLRVSYLEIYNETLRDLLAPLPARVKSGSLQDGSDDARPASPTKGGHTPSNAASGGALRIIEGPSRVQVVGLREDIVTSPEDVLSLLEAGQRHRHQAATDWNERSSRSHCVFTITIESRDKQVQGSEVRISQLNLIDLAGSERAASSQDRRKEGAFINKSLLTLGTVIAKLSEACEKDDGTGSNQAASQHIPYRDSKLTRLLQNSLGGNARVAVVCTLSPLKEHAVESLSTLKFGRRCKMVTTRARRGTVVDDKALLQRYRRELDKLRAKLEKSVSGVVSSAGAALDDSSVKDLESRREEAERDVAAAQKQKQELRGQVEHLTRLILTSKSIASDRELQQGPASMRESSTLLCAGNDTTPRRGPRRTDAGLMHRPSLLFLEDENSASNSPIAALPAGPRPFALEAELSSLRRELANAHSAKRDSETAHRVEMEQITARAKELEATNRALEEDLDAADAWCKQAKVDFSEAERREEQARMEAREAREANKILELVAKSKEARQQGPTEESELVRQLQQKHEAALAALREELTATHSKHVQELRAQRAQQEQTSVQRSAELTRELATEREALAVAQKELSDARLATLNENAERDFEQLVRGGAETVANAAPSTGSRAALERREKEVAAREAAVAEKAKEIETMRSNVRALPVPTSPSIASTAHQSARVRELEQSVIGMQQQTASLQSELDKSKTNVEQLQSQLDIVNRSTLTNTTTSSPPSSMKQLSVDDRATIVELQVQVEVQQSRIATLEKQLVEARVRGRRLSVATAAGTPIPGTPRKLADVGVDVHRSSPVLAEAALPQAPASPVRRYDRFGALQVTTLNTGSQALNRGGSLREYRRYAPTESPFVGRAGLASRFTASTAAGDLSAACASEATQREVAAAVRAEKEEIERLNAVIASQRAIMADLERSVAKWKERLIAQQSIIERLSKESAMDGDLEPTQVPRQGDKLGKPHLQEVTLNNGRKRLSSGSGAAVSSPFRERFSLTAPLHEGSPALRRTGSTISAYSRHNGSSSPYYGAHTFGRAPTGLGLLPSSPKKDASSASGWTHISGSGPEPLPLSDAQAAASSASRRKPRRTIENDLATLSSSPRVEAAKSKLLEPATCGHATPNGSPGKLHTPSLRSSATCRPTRDYYV</sequence>
<feature type="region of interest" description="Disordered" evidence="7">
    <location>
        <begin position="1323"/>
        <end position="1373"/>
    </location>
</feature>
<dbReference type="STRING" id="401625.A0A0P1B9B5"/>
<organism evidence="9 10">
    <name type="scientific">Ceraceosorus bombacis</name>
    <dbReference type="NCBI Taxonomy" id="401625"/>
    <lineage>
        <taxon>Eukaryota</taxon>
        <taxon>Fungi</taxon>
        <taxon>Dikarya</taxon>
        <taxon>Basidiomycota</taxon>
        <taxon>Ustilaginomycotina</taxon>
        <taxon>Exobasidiomycetes</taxon>
        <taxon>Ceraceosorales</taxon>
        <taxon>Ceraceosoraceae</taxon>
        <taxon>Ceraceosorus</taxon>
    </lineage>
</organism>
<dbReference type="Pfam" id="PF00225">
    <property type="entry name" value="Kinesin"/>
    <property type="match status" value="1"/>
</dbReference>
<keyword evidence="2 5" id="KW-0067">ATP-binding</keyword>
<dbReference type="GO" id="GO:0007018">
    <property type="term" value="P:microtubule-based movement"/>
    <property type="evidence" value="ECO:0007669"/>
    <property type="project" value="InterPro"/>
</dbReference>
<dbReference type="GO" id="GO:0005524">
    <property type="term" value="F:ATP binding"/>
    <property type="evidence" value="ECO:0007669"/>
    <property type="project" value="UniProtKB-UniRule"/>
</dbReference>
<dbReference type="InterPro" id="IPR001752">
    <property type="entry name" value="Kinesin_motor_dom"/>
</dbReference>
<dbReference type="OrthoDB" id="3176171at2759"/>
<feature type="compositionally biased region" description="Low complexity" evidence="7">
    <location>
        <begin position="1355"/>
        <end position="1364"/>
    </location>
</feature>
<evidence type="ECO:0000256" key="1">
    <source>
        <dbReference type="ARBA" id="ARBA00022741"/>
    </source>
</evidence>
<feature type="compositionally biased region" description="Low complexity" evidence="7">
    <location>
        <begin position="25"/>
        <end position="39"/>
    </location>
</feature>
<feature type="coiled-coil region" evidence="6">
    <location>
        <begin position="961"/>
        <end position="1002"/>
    </location>
</feature>
<evidence type="ECO:0000256" key="3">
    <source>
        <dbReference type="ARBA" id="ARBA00023054"/>
    </source>
</evidence>